<dbReference type="InterPro" id="IPR001584">
    <property type="entry name" value="Integrase_cat-core"/>
</dbReference>
<dbReference type="PROSITE" id="PS50994">
    <property type="entry name" value="INTEGRASE"/>
    <property type="match status" value="1"/>
</dbReference>
<evidence type="ECO:0000259" key="1">
    <source>
        <dbReference type="PROSITE" id="PS50994"/>
    </source>
</evidence>
<dbReference type="InterPro" id="IPR012337">
    <property type="entry name" value="RNaseH-like_sf"/>
</dbReference>
<sequence length="341" mass="40132">MFTCVSLLTGFLCGAFRDRRTLLLENLLLRQQLAVALRTRRQPRVVWHDRLFWVVMQRLCADWRRHLVLVQPETVLRWHRQGWRLFWWWRSRRPMGRPRLPQEVRDLIRRLSEQNRLWGTERIRGELRKLGIAASNGSIRRYRWRPAPRPPSQTWGTFLRTHAHAIWAADLFTVQTLTFRTLYVLFFISHGRRELVHVAVTAHPTAAWVWRQLIEATPWGRQPKYLIRDRDRVYGGDFVPRAQAAGIDTLLTPFRSPKANAVAEPMVRTLRNDCLDHVLVLNERHLRSVLAEYVAYYNADRPHRSLALEPPRPMGRSPATRGAVRSRAILGGLHHSYQRAA</sequence>
<dbReference type="InterPro" id="IPR050900">
    <property type="entry name" value="Transposase_IS3/IS150/IS904"/>
</dbReference>
<organism evidence="2">
    <name type="scientific">uncultured Chloroflexota bacterium</name>
    <dbReference type="NCBI Taxonomy" id="166587"/>
    <lineage>
        <taxon>Bacteria</taxon>
        <taxon>Bacillati</taxon>
        <taxon>Chloroflexota</taxon>
        <taxon>environmental samples</taxon>
    </lineage>
</organism>
<dbReference type="InterPro" id="IPR036397">
    <property type="entry name" value="RNaseH_sf"/>
</dbReference>
<dbReference type="SUPFAM" id="SSF53098">
    <property type="entry name" value="Ribonuclease H-like"/>
    <property type="match status" value="1"/>
</dbReference>
<dbReference type="Gene3D" id="3.30.420.10">
    <property type="entry name" value="Ribonuclease H-like superfamily/Ribonuclease H"/>
    <property type="match status" value="1"/>
</dbReference>
<dbReference type="PANTHER" id="PTHR46889">
    <property type="entry name" value="TRANSPOSASE INSF FOR INSERTION SEQUENCE IS3B-RELATED"/>
    <property type="match status" value="1"/>
</dbReference>
<dbReference type="EMBL" id="CADCTC010000108">
    <property type="protein sequence ID" value="CAA9244323.1"/>
    <property type="molecule type" value="Genomic_DNA"/>
</dbReference>
<evidence type="ECO:0000313" key="2">
    <source>
        <dbReference type="EMBL" id="CAA9244323.1"/>
    </source>
</evidence>
<reference evidence="2" key="1">
    <citation type="submission" date="2020-02" db="EMBL/GenBank/DDBJ databases">
        <authorList>
            <person name="Meier V. D."/>
        </authorList>
    </citation>
    <scope>NUCLEOTIDE SEQUENCE</scope>
    <source>
        <strain evidence="2">AVDCRST_MAG77</strain>
    </source>
</reference>
<protein>
    <recommendedName>
        <fullName evidence="1">Integrase catalytic domain-containing protein</fullName>
    </recommendedName>
</protein>
<dbReference type="GO" id="GO:0015074">
    <property type="term" value="P:DNA integration"/>
    <property type="evidence" value="ECO:0007669"/>
    <property type="project" value="InterPro"/>
</dbReference>
<feature type="domain" description="Integrase catalytic" evidence="1">
    <location>
        <begin position="146"/>
        <end position="318"/>
    </location>
</feature>
<dbReference type="Pfam" id="PF13683">
    <property type="entry name" value="rve_3"/>
    <property type="match status" value="1"/>
</dbReference>
<gene>
    <name evidence="2" type="ORF">AVDCRST_MAG77-1703</name>
</gene>
<accession>A0A6J4I8G2</accession>
<dbReference type="PANTHER" id="PTHR46889:SF4">
    <property type="entry name" value="TRANSPOSASE INSO FOR INSERTION SEQUENCE ELEMENT IS911B-RELATED"/>
    <property type="match status" value="1"/>
</dbReference>
<proteinExistence type="predicted"/>
<dbReference type="AlphaFoldDB" id="A0A6J4I8G2"/>
<dbReference type="GO" id="GO:0003676">
    <property type="term" value="F:nucleic acid binding"/>
    <property type="evidence" value="ECO:0007669"/>
    <property type="project" value="InterPro"/>
</dbReference>
<name>A0A6J4I8G2_9CHLR</name>